<dbReference type="InterPro" id="IPR001810">
    <property type="entry name" value="F-box_dom"/>
</dbReference>
<comment type="caution">
    <text evidence="3">The sequence shown here is derived from an EMBL/GenBank/DDBJ whole genome shotgun (WGS) entry which is preliminary data.</text>
</comment>
<dbReference type="PROSITE" id="PS50294">
    <property type="entry name" value="WD_REPEATS_REGION"/>
    <property type="match status" value="1"/>
</dbReference>
<organism evidence="3 4">
    <name type="scientific">Trichomalopsis sarcophagae</name>
    <dbReference type="NCBI Taxonomy" id="543379"/>
    <lineage>
        <taxon>Eukaryota</taxon>
        <taxon>Metazoa</taxon>
        <taxon>Ecdysozoa</taxon>
        <taxon>Arthropoda</taxon>
        <taxon>Hexapoda</taxon>
        <taxon>Insecta</taxon>
        <taxon>Pterygota</taxon>
        <taxon>Neoptera</taxon>
        <taxon>Endopterygota</taxon>
        <taxon>Hymenoptera</taxon>
        <taxon>Apocrita</taxon>
        <taxon>Proctotrupomorpha</taxon>
        <taxon>Chalcidoidea</taxon>
        <taxon>Pteromalidae</taxon>
        <taxon>Pteromalinae</taxon>
        <taxon>Trichomalopsis</taxon>
    </lineage>
</organism>
<evidence type="ECO:0000313" key="3">
    <source>
        <dbReference type="EMBL" id="OXU19368.1"/>
    </source>
</evidence>
<dbReference type="PROSITE" id="PS50181">
    <property type="entry name" value="FBOX"/>
    <property type="match status" value="1"/>
</dbReference>
<dbReference type="Pfam" id="PF00400">
    <property type="entry name" value="WD40"/>
    <property type="match status" value="2"/>
</dbReference>
<feature type="domain" description="F-box" evidence="2">
    <location>
        <begin position="19"/>
        <end position="66"/>
    </location>
</feature>
<dbReference type="SUPFAM" id="SSF81383">
    <property type="entry name" value="F-box domain"/>
    <property type="match status" value="1"/>
</dbReference>
<dbReference type="SUPFAM" id="SSF50978">
    <property type="entry name" value="WD40 repeat-like"/>
    <property type="match status" value="1"/>
</dbReference>
<dbReference type="PROSITE" id="PS50082">
    <property type="entry name" value="WD_REPEATS_2"/>
    <property type="match status" value="1"/>
</dbReference>
<dbReference type="OrthoDB" id="2305498at2759"/>
<dbReference type="InterPro" id="IPR036047">
    <property type="entry name" value="F-box-like_dom_sf"/>
</dbReference>
<gene>
    <name evidence="3" type="ORF">TSAR_015342</name>
</gene>
<evidence type="ECO:0000259" key="2">
    <source>
        <dbReference type="PROSITE" id="PS50181"/>
    </source>
</evidence>
<dbReference type="PANTHER" id="PTHR19855">
    <property type="entry name" value="WD40 REPEAT PROTEIN 12, 37"/>
    <property type="match status" value="1"/>
</dbReference>
<sequence>MSDEEQLVSNCSPEDGDEPLNLRDLPVEVFLHICSFLDASSLVHGLSLACKQFHEILNDDSIWRVRISQIWPNVNYPTLPSADHDELFWKLSCVAIERQAKLWRNTSDKMERIRLNNIHYSTIDGLLLMHKGTVCISGGRDRSLVLCKLSSEEEQNSCMSVINAHEGWIWDLTAINDTIYSCSWDRSVKAWSLTSTGLIPLTTYEMIVSGALLCVTSCPELELFATGSYCKSVLVFDSRAGHTPIVKCQPHNRAVIRISMNSNYILSASEDKTVHVWDQRAGRSMKSITISKESFPMSMCMQKDIVYVGDSAAKLHVLDPKQSFEPVKSYKTAHEKSITGVYIDSGCLITSSLDRTVQISSPTDPPQPLTSLHYSNGEIASIDYQNEVLAVSGPDAIEIWRPKARTKCS</sequence>
<dbReference type="STRING" id="543379.A0A232EM20"/>
<dbReference type="InterPro" id="IPR001680">
    <property type="entry name" value="WD40_rpt"/>
</dbReference>
<keyword evidence="1" id="KW-0853">WD repeat</keyword>
<name>A0A232EM20_9HYME</name>
<dbReference type="AlphaFoldDB" id="A0A232EM20"/>
<dbReference type="Pfam" id="PF12937">
    <property type="entry name" value="F-box-like"/>
    <property type="match status" value="1"/>
</dbReference>
<evidence type="ECO:0000256" key="1">
    <source>
        <dbReference type="PROSITE-ProRule" id="PRU00221"/>
    </source>
</evidence>
<dbReference type="EMBL" id="NNAY01003461">
    <property type="protein sequence ID" value="OXU19368.1"/>
    <property type="molecule type" value="Genomic_DNA"/>
</dbReference>
<dbReference type="Gene3D" id="1.20.1280.50">
    <property type="match status" value="1"/>
</dbReference>
<dbReference type="InterPro" id="IPR015943">
    <property type="entry name" value="WD40/YVTN_repeat-like_dom_sf"/>
</dbReference>
<accession>A0A232EM20</accession>
<keyword evidence="4" id="KW-1185">Reference proteome</keyword>
<proteinExistence type="predicted"/>
<protein>
    <recommendedName>
        <fullName evidence="2">F-box domain-containing protein</fullName>
    </recommendedName>
</protein>
<feature type="repeat" description="WD" evidence="1">
    <location>
        <begin position="248"/>
        <end position="287"/>
    </location>
</feature>
<dbReference type="Gene3D" id="2.130.10.10">
    <property type="entry name" value="YVTN repeat-like/Quinoprotein amine dehydrogenase"/>
    <property type="match status" value="3"/>
</dbReference>
<evidence type="ECO:0000313" key="4">
    <source>
        <dbReference type="Proteomes" id="UP000215335"/>
    </source>
</evidence>
<dbReference type="SMART" id="SM00320">
    <property type="entry name" value="WD40"/>
    <property type="match status" value="6"/>
</dbReference>
<dbReference type="InterPro" id="IPR036322">
    <property type="entry name" value="WD40_repeat_dom_sf"/>
</dbReference>
<dbReference type="Proteomes" id="UP000215335">
    <property type="component" value="Unassembled WGS sequence"/>
</dbReference>
<dbReference type="PANTHER" id="PTHR19855:SF34">
    <property type="entry name" value="F-BOX_WD REPEAT-CONTAINING PROTEIN 9"/>
    <property type="match status" value="1"/>
</dbReference>
<reference evidence="3 4" key="1">
    <citation type="journal article" date="2017" name="Curr. Biol.">
        <title>The Evolution of Venom by Co-option of Single-Copy Genes.</title>
        <authorList>
            <person name="Martinson E.O."/>
            <person name="Mrinalini"/>
            <person name="Kelkar Y.D."/>
            <person name="Chang C.H."/>
            <person name="Werren J.H."/>
        </authorList>
    </citation>
    <scope>NUCLEOTIDE SEQUENCE [LARGE SCALE GENOMIC DNA]</scope>
    <source>
        <strain evidence="3 4">Alberta</strain>
        <tissue evidence="3">Whole body</tissue>
    </source>
</reference>